<dbReference type="RefSeq" id="WP_061488780.1">
    <property type="nucleotide sequence ID" value="NZ_LHZT01000130.1"/>
</dbReference>
<dbReference type="PIRSF" id="PIRSF000429">
    <property type="entry name" value="Ac-CoA_Ac_transf"/>
    <property type="match status" value="1"/>
</dbReference>
<feature type="domain" description="Thiolase C-terminal" evidence="7">
    <location>
        <begin position="273"/>
        <end position="393"/>
    </location>
</feature>
<keyword evidence="2 5" id="KW-0808">Transferase</keyword>
<accession>A0A149TRX3</accession>
<evidence type="ECO:0000256" key="4">
    <source>
        <dbReference type="PIRSR" id="PIRSR000429-1"/>
    </source>
</evidence>
<dbReference type="PROSITE" id="PS00098">
    <property type="entry name" value="THIOLASE_1"/>
    <property type="match status" value="1"/>
</dbReference>
<dbReference type="AlphaFoldDB" id="A0A149TRX3"/>
<proteinExistence type="inferred from homology"/>
<dbReference type="Pfam" id="PF02803">
    <property type="entry name" value="Thiolase_C"/>
    <property type="match status" value="1"/>
</dbReference>
<dbReference type="InterPro" id="IPR020617">
    <property type="entry name" value="Thiolase_C"/>
</dbReference>
<dbReference type="NCBIfam" id="TIGR01930">
    <property type="entry name" value="AcCoA-C-Actrans"/>
    <property type="match status" value="1"/>
</dbReference>
<dbReference type="InterPro" id="IPR020610">
    <property type="entry name" value="Thiolase_AS"/>
</dbReference>
<sequence length="395" mass="41426">MTVSDPVVIASAARTPIGWFQGDFSTIEAPHLGATAIRAAIARSGVDPTLVDGVFMGCVLSAGLRQNPARQAAHYGGLPFSAPTLSVNKLCGSGMMAMGLGYDALAAGSASLVVAGGQESMTNAPYLLKKARSGYRLGHGEIYDHMFHDGLEDAYEPGQLMGHFAELTVRQYGFTREQQDDYAIQTLKRARKAVESGAFAAEIAPITVKTRKGEVVISHDENPLKADPKKIPTLRPAFGKDGTITPASSSGISDGAAALVMTRRTQAEKLGLPVLATVRGYSVHAMAPRDFTIAPVPAMEKLLSNVDWRVGDVDLFEVNEAFAVTAMVAQKDLGIPDERLNVNGGACALGHPIGATGARLITTLIHALKARGRHKGVASACIGGGEAIAMAVELP</sequence>
<dbReference type="GO" id="GO:0003985">
    <property type="term" value="F:acetyl-CoA C-acetyltransferase activity"/>
    <property type="evidence" value="ECO:0007669"/>
    <property type="project" value="UniProtKB-EC"/>
</dbReference>
<dbReference type="Gene3D" id="3.40.47.10">
    <property type="match status" value="1"/>
</dbReference>
<dbReference type="PANTHER" id="PTHR18919:SF138">
    <property type="entry name" value="ACETYL-COA C-ACETYLTRANSFERASE"/>
    <property type="match status" value="1"/>
</dbReference>
<dbReference type="EC" id="2.3.1.9" evidence="8"/>
<evidence type="ECO:0000313" key="9">
    <source>
        <dbReference type="Proteomes" id="UP000075411"/>
    </source>
</evidence>
<dbReference type="PANTHER" id="PTHR18919">
    <property type="entry name" value="ACETYL-COA C-ACYLTRANSFERASE"/>
    <property type="match status" value="1"/>
</dbReference>
<dbReference type="InterPro" id="IPR020616">
    <property type="entry name" value="Thiolase_N"/>
</dbReference>
<dbReference type="Proteomes" id="UP000075411">
    <property type="component" value="Unassembled WGS sequence"/>
</dbReference>
<protein>
    <submittedName>
        <fullName evidence="8">Acetyl-CoA acetyltransferase</fullName>
        <ecNumber evidence="8">2.3.1.9</ecNumber>
    </submittedName>
</protein>
<reference evidence="8 9" key="1">
    <citation type="submission" date="2015-06" db="EMBL/GenBank/DDBJ databases">
        <title>Improved classification and identification of acetic acid bacteria using matrix-assisted laser desorption/ionization time-of-flight mass spectrometry; Gluconobacter nephelii and Gluconobacter uchimurae are later heterotypic synonyms of Gluconobacter japonicus and Gluconobacter oxydans, respectively.</title>
        <authorList>
            <person name="Li L."/>
            <person name="Cleenwerck I."/>
            <person name="De Vuyst L."/>
            <person name="Vandamme P."/>
        </authorList>
    </citation>
    <scope>NUCLEOTIDE SEQUENCE [LARGE SCALE GENOMIC DNA]</scope>
    <source>
        <strain evidence="8 9">LMG 1663</strain>
    </source>
</reference>
<comment type="caution">
    <text evidence="8">The sequence shown here is derived from an EMBL/GenBank/DDBJ whole genome shotgun (WGS) entry which is preliminary data.</text>
</comment>
<dbReference type="OrthoDB" id="9764638at2"/>
<feature type="active site" description="Proton acceptor" evidence="4">
    <location>
        <position position="351"/>
    </location>
</feature>
<evidence type="ECO:0000256" key="2">
    <source>
        <dbReference type="ARBA" id="ARBA00022679"/>
    </source>
</evidence>
<evidence type="ECO:0000256" key="1">
    <source>
        <dbReference type="ARBA" id="ARBA00010982"/>
    </source>
</evidence>
<evidence type="ECO:0000256" key="3">
    <source>
        <dbReference type="ARBA" id="ARBA00023315"/>
    </source>
</evidence>
<feature type="active site" description="Proton acceptor" evidence="4">
    <location>
        <position position="381"/>
    </location>
</feature>
<dbReference type="Pfam" id="PF00108">
    <property type="entry name" value="Thiolase_N"/>
    <property type="match status" value="1"/>
</dbReference>
<evidence type="ECO:0000259" key="6">
    <source>
        <dbReference type="Pfam" id="PF00108"/>
    </source>
</evidence>
<dbReference type="InterPro" id="IPR016039">
    <property type="entry name" value="Thiolase-like"/>
</dbReference>
<feature type="active site" description="Acyl-thioester intermediate" evidence="4">
    <location>
        <position position="91"/>
    </location>
</feature>
<feature type="domain" description="Thiolase N-terminal" evidence="6">
    <location>
        <begin position="7"/>
        <end position="264"/>
    </location>
</feature>
<dbReference type="PROSITE" id="PS00099">
    <property type="entry name" value="THIOLASE_3"/>
    <property type="match status" value="1"/>
</dbReference>
<organism evidence="8 9">
    <name type="scientific">Acetobacter tropicalis</name>
    <dbReference type="NCBI Taxonomy" id="104102"/>
    <lineage>
        <taxon>Bacteria</taxon>
        <taxon>Pseudomonadati</taxon>
        <taxon>Pseudomonadota</taxon>
        <taxon>Alphaproteobacteria</taxon>
        <taxon>Acetobacterales</taxon>
        <taxon>Acetobacteraceae</taxon>
        <taxon>Acetobacter</taxon>
    </lineage>
</organism>
<dbReference type="EMBL" id="LHZT01000130">
    <property type="protein sequence ID" value="KXV55875.1"/>
    <property type="molecule type" value="Genomic_DNA"/>
</dbReference>
<dbReference type="SUPFAM" id="SSF53901">
    <property type="entry name" value="Thiolase-like"/>
    <property type="match status" value="2"/>
</dbReference>
<comment type="similarity">
    <text evidence="1 5">Belongs to the thiolase-like superfamily. Thiolase family.</text>
</comment>
<name>A0A149TRX3_9PROT</name>
<dbReference type="CDD" id="cd00751">
    <property type="entry name" value="thiolase"/>
    <property type="match status" value="1"/>
</dbReference>
<dbReference type="PATRIC" id="fig|104102.12.peg.679"/>
<evidence type="ECO:0000313" key="8">
    <source>
        <dbReference type="EMBL" id="KXV55875.1"/>
    </source>
</evidence>
<dbReference type="InterPro" id="IPR020615">
    <property type="entry name" value="Thiolase_acyl_enz_int_AS"/>
</dbReference>
<evidence type="ECO:0000259" key="7">
    <source>
        <dbReference type="Pfam" id="PF02803"/>
    </source>
</evidence>
<keyword evidence="3 5" id="KW-0012">Acyltransferase</keyword>
<evidence type="ECO:0000256" key="5">
    <source>
        <dbReference type="RuleBase" id="RU003557"/>
    </source>
</evidence>
<gene>
    <name evidence="8" type="ORF">AD947_14020</name>
</gene>
<dbReference type="InterPro" id="IPR002155">
    <property type="entry name" value="Thiolase"/>
</dbReference>